<dbReference type="SUPFAM" id="SSF48024">
    <property type="entry name" value="N-terminal domain of DnaB helicase"/>
    <property type="match status" value="1"/>
</dbReference>
<dbReference type="EMBL" id="WRXN01000013">
    <property type="protein sequence ID" value="MVT11356.1"/>
    <property type="molecule type" value="Genomic_DNA"/>
</dbReference>
<dbReference type="RefSeq" id="WP_157308784.1">
    <property type="nucleotide sequence ID" value="NZ_WRXN01000013.1"/>
</dbReference>
<dbReference type="Gene3D" id="1.10.860.10">
    <property type="entry name" value="DNAb Helicase, Chain A"/>
    <property type="match status" value="1"/>
</dbReference>
<evidence type="ECO:0000256" key="4">
    <source>
        <dbReference type="ARBA" id="ARBA00022741"/>
    </source>
</evidence>
<evidence type="ECO:0000256" key="9">
    <source>
        <dbReference type="ARBA" id="ARBA00023235"/>
    </source>
</evidence>
<keyword evidence="6 13" id="KW-0347">Helicase</keyword>
<comment type="similarity">
    <text evidence="1 13">Belongs to the helicase family. DnaB subfamily.</text>
</comment>
<keyword evidence="4 13" id="KW-0547">Nucleotide-binding</keyword>
<evidence type="ECO:0000256" key="3">
    <source>
        <dbReference type="ARBA" id="ARBA00022705"/>
    </source>
</evidence>
<evidence type="ECO:0000313" key="17">
    <source>
        <dbReference type="Proteomes" id="UP000461730"/>
    </source>
</evidence>
<dbReference type="Pfam" id="PF03796">
    <property type="entry name" value="DnaB_C"/>
    <property type="match status" value="1"/>
</dbReference>
<keyword evidence="9" id="KW-0413">Isomerase</keyword>
<comment type="catalytic activity">
    <reaction evidence="11 13">
        <text>ATP + H2O = ADP + phosphate + H(+)</text>
        <dbReference type="Rhea" id="RHEA:13065"/>
        <dbReference type="ChEBI" id="CHEBI:15377"/>
        <dbReference type="ChEBI" id="CHEBI:15378"/>
        <dbReference type="ChEBI" id="CHEBI:30616"/>
        <dbReference type="ChEBI" id="CHEBI:43474"/>
        <dbReference type="ChEBI" id="CHEBI:456216"/>
        <dbReference type="EC" id="5.6.2.3"/>
    </reaction>
</comment>
<evidence type="ECO:0000256" key="12">
    <source>
        <dbReference type="NCBIfam" id="TIGR00665"/>
    </source>
</evidence>
<evidence type="ECO:0000256" key="13">
    <source>
        <dbReference type="RuleBase" id="RU362085"/>
    </source>
</evidence>
<dbReference type="GO" id="GO:0006269">
    <property type="term" value="P:DNA replication, synthesis of primer"/>
    <property type="evidence" value="ECO:0007669"/>
    <property type="project" value="UniProtKB-UniRule"/>
</dbReference>
<dbReference type="InterPro" id="IPR016136">
    <property type="entry name" value="DNA_helicase_N/primase_C"/>
</dbReference>
<dbReference type="CDD" id="cd00984">
    <property type="entry name" value="DnaB_C"/>
    <property type="match status" value="1"/>
</dbReference>
<dbReference type="Gene3D" id="3.40.50.300">
    <property type="entry name" value="P-loop containing nucleotide triphosphate hydrolases"/>
    <property type="match status" value="1"/>
</dbReference>
<proteinExistence type="inferred from homology"/>
<dbReference type="Proteomes" id="UP000461730">
    <property type="component" value="Unassembled WGS sequence"/>
</dbReference>
<dbReference type="GO" id="GO:0003677">
    <property type="term" value="F:DNA binding"/>
    <property type="evidence" value="ECO:0007669"/>
    <property type="project" value="UniProtKB-UniRule"/>
</dbReference>
<protein>
    <recommendedName>
        <fullName evidence="12 13">Replicative DNA helicase</fullName>
        <ecNumber evidence="12 13">5.6.2.3</ecNumber>
    </recommendedName>
</protein>
<feature type="region of interest" description="Disordered" evidence="14">
    <location>
        <begin position="492"/>
        <end position="516"/>
    </location>
</feature>
<dbReference type="InterPro" id="IPR007692">
    <property type="entry name" value="DNA_helicase_DnaB"/>
</dbReference>
<dbReference type="InterPro" id="IPR003593">
    <property type="entry name" value="AAA+_ATPase"/>
</dbReference>
<dbReference type="PANTHER" id="PTHR30153:SF2">
    <property type="entry name" value="REPLICATIVE DNA HELICASE"/>
    <property type="match status" value="1"/>
</dbReference>
<dbReference type="InterPro" id="IPR007694">
    <property type="entry name" value="DNA_helicase_DnaB-like_C"/>
</dbReference>
<reference evidence="16 17" key="1">
    <citation type="submission" date="2019-12" db="EMBL/GenBank/DDBJ databases">
        <title>Chitinophaga sp. strain ysch24 (GDMCC 1.1355), whole genome shotgun sequence.</title>
        <authorList>
            <person name="Zhang X."/>
        </authorList>
    </citation>
    <scope>NUCLEOTIDE SEQUENCE [LARGE SCALE GENOMIC DNA]</scope>
    <source>
        <strain evidence="17">ysch24</strain>
    </source>
</reference>
<dbReference type="GO" id="GO:0016787">
    <property type="term" value="F:hydrolase activity"/>
    <property type="evidence" value="ECO:0007669"/>
    <property type="project" value="UniProtKB-KW"/>
</dbReference>
<keyword evidence="5 13" id="KW-0378">Hydrolase</keyword>
<accession>A0A7K1UAM9</accession>
<evidence type="ECO:0000256" key="11">
    <source>
        <dbReference type="ARBA" id="ARBA00048954"/>
    </source>
</evidence>
<evidence type="ECO:0000256" key="7">
    <source>
        <dbReference type="ARBA" id="ARBA00022840"/>
    </source>
</evidence>
<feature type="domain" description="SF4 helicase" evidence="15">
    <location>
        <begin position="204"/>
        <end position="478"/>
    </location>
</feature>
<keyword evidence="3 13" id="KW-0235">DNA replication</keyword>
<evidence type="ECO:0000259" key="15">
    <source>
        <dbReference type="PROSITE" id="PS51199"/>
    </source>
</evidence>
<evidence type="ECO:0000256" key="14">
    <source>
        <dbReference type="SAM" id="MobiDB-lite"/>
    </source>
</evidence>
<keyword evidence="8 13" id="KW-0238">DNA-binding</keyword>
<dbReference type="InterPro" id="IPR027417">
    <property type="entry name" value="P-loop_NTPase"/>
</dbReference>
<organism evidence="16 17">
    <name type="scientific">Chitinophaga tropicalis</name>
    <dbReference type="NCBI Taxonomy" id="2683588"/>
    <lineage>
        <taxon>Bacteria</taxon>
        <taxon>Pseudomonadati</taxon>
        <taxon>Bacteroidota</taxon>
        <taxon>Chitinophagia</taxon>
        <taxon>Chitinophagales</taxon>
        <taxon>Chitinophagaceae</taxon>
        <taxon>Chitinophaga</taxon>
    </lineage>
</organism>
<evidence type="ECO:0000256" key="6">
    <source>
        <dbReference type="ARBA" id="ARBA00022806"/>
    </source>
</evidence>
<keyword evidence="17" id="KW-1185">Reference proteome</keyword>
<comment type="function">
    <text evidence="10 13">The main replicative DNA helicase, it participates in initiation and elongation during chromosome replication. Travels ahead of the DNA replisome, separating dsDNA into templates for DNA synthesis. A processive ATP-dependent 5'-3' DNA helicase it has DNA-dependent ATPase activity.</text>
</comment>
<gene>
    <name evidence="16" type="primary">dnaB</name>
    <name evidence="16" type="ORF">GO493_24030</name>
</gene>
<evidence type="ECO:0000256" key="1">
    <source>
        <dbReference type="ARBA" id="ARBA00008428"/>
    </source>
</evidence>
<sequence length="516" mass="57292">MQNQQQKNISKSGQNWRRKPDSGRSVETLAYGKIPPQAKEMEEAVLGACMLEKQAMDIIIGILKPECFYVDAHKTIYQVFLTLSEAYQPIDILTVVEQLRKAGELELVGGPYYITQLTNKVVSSANIEAHARIIVQKFMQRELIRIGGEIVNDAFEDTSDVFDSLDKAEAQLFSLNDGNLRKDFKVLRTAFNSAMKIIKERMQSDEEITGVPSGFPSLDNVTHGWQDTDLIIIAARPSVGKTAFALNLARNAAMNTIKPTNAAVFCLEMSTLQITCRLISAESGVSLDDITQGNLTDWQLENIWEACDINKLQEGVFIDDTPALSIFELRAKARRLVYNHGVGVIIIDYLQLMSAGSSEGKPGLREQEVSKISRDLKALAKELHVPILALSQLSREVEKRKGGAVLSDLRESGAIEQDADMVMFLSRPDYQQEASEVDPALRGKVDVKIAKHRNGKLATIPLDADLSIQKFSDPCTAADTQRTSSYISKRIADKRFSLESPPPPLDTDDDTEDLPF</sequence>
<dbReference type="GO" id="GO:0005524">
    <property type="term" value="F:ATP binding"/>
    <property type="evidence" value="ECO:0007669"/>
    <property type="project" value="UniProtKB-UniRule"/>
</dbReference>
<dbReference type="GO" id="GO:0005829">
    <property type="term" value="C:cytosol"/>
    <property type="evidence" value="ECO:0007669"/>
    <property type="project" value="TreeGrafter"/>
</dbReference>
<dbReference type="InterPro" id="IPR007693">
    <property type="entry name" value="DNA_helicase_DnaB-like_N"/>
</dbReference>
<evidence type="ECO:0000256" key="2">
    <source>
        <dbReference type="ARBA" id="ARBA00022515"/>
    </source>
</evidence>
<feature type="region of interest" description="Disordered" evidence="14">
    <location>
        <begin position="1"/>
        <end position="29"/>
    </location>
</feature>
<dbReference type="InterPro" id="IPR036185">
    <property type="entry name" value="DNA_heli_DnaB-like_N_sf"/>
</dbReference>
<dbReference type="GO" id="GO:1990077">
    <property type="term" value="C:primosome complex"/>
    <property type="evidence" value="ECO:0007669"/>
    <property type="project" value="UniProtKB-UniRule"/>
</dbReference>
<dbReference type="FunFam" id="1.10.860.10:FF:000001">
    <property type="entry name" value="Replicative DNA helicase"/>
    <property type="match status" value="1"/>
</dbReference>
<evidence type="ECO:0000256" key="8">
    <source>
        <dbReference type="ARBA" id="ARBA00023125"/>
    </source>
</evidence>
<dbReference type="PROSITE" id="PS51199">
    <property type="entry name" value="SF4_HELICASE"/>
    <property type="match status" value="1"/>
</dbReference>
<dbReference type="EC" id="5.6.2.3" evidence="12 13"/>
<feature type="compositionally biased region" description="Acidic residues" evidence="14">
    <location>
        <begin position="506"/>
        <end position="516"/>
    </location>
</feature>
<dbReference type="GO" id="GO:0043139">
    <property type="term" value="F:5'-3' DNA helicase activity"/>
    <property type="evidence" value="ECO:0007669"/>
    <property type="project" value="UniProtKB-EC"/>
</dbReference>
<dbReference type="SUPFAM" id="SSF52540">
    <property type="entry name" value="P-loop containing nucleoside triphosphate hydrolases"/>
    <property type="match status" value="1"/>
</dbReference>
<dbReference type="AlphaFoldDB" id="A0A7K1UAM9"/>
<evidence type="ECO:0000256" key="10">
    <source>
        <dbReference type="ARBA" id="ARBA00044932"/>
    </source>
</evidence>
<keyword evidence="7 13" id="KW-0067">ATP-binding</keyword>
<dbReference type="PANTHER" id="PTHR30153">
    <property type="entry name" value="REPLICATIVE DNA HELICASE DNAB"/>
    <property type="match status" value="1"/>
</dbReference>
<feature type="compositionally biased region" description="Polar residues" evidence="14">
    <location>
        <begin position="1"/>
        <end position="15"/>
    </location>
</feature>
<evidence type="ECO:0000313" key="16">
    <source>
        <dbReference type="EMBL" id="MVT11356.1"/>
    </source>
</evidence>
<evidence type="ECO:0000256" key="5">
    <source>
        <dbReference type="ARBA" id="ARBA00022801"/>
    </source>
</evidence>
<dbReference type="Pfam" id="PF00772">
    <property type="entry name" value="DnaB"/>
    <property type="match status" value="1"/>
</dbReference>
<name>A0A7K1UAM9_9BACT</name>
<dbReference type="NCBIfam" id="TIGR00665">
    <property type="entry name" value="DnaB"/>
    <property type="match status" value="1"/>
</dbReference>
<keyword evidence="2 13" id="KW-0639">Primosome</keyword>
<comment type="caution">
    <text evidence="16">The sequence shown here is derived from an EMBL/GenBank/DDBJ whole genome shotgun (WGS) entry which is preliminary data.</text>
</comment>
<dbReference type="SMART" id="SM00382">
    <property type="entry name" value="AAA"/>
    <property type="match status" value="1"/>
</dbReference>